<protein>
    <submittedName>
        <fullName evidence="2">Uncharacterized protein</fullName>
    </submittedName>
</protein>
<dbReference type="AlphaFoldDB" id="A0A5N5D1T0"/>
<evidence type="ECO:0000313" key="3">
    <source>
        <dbReference type="Proteomes" id="UP000325902"/>
    </source>
</evidence>
<feature type="compositionally biased region" description="Acidic residues" evidence="1">
    <location>
        <begin position="101"/>
        <end position="121"/>
    </location>
</feature>
<reference evidence="2 3" key="1">
    <citation type="journal article" date="2019" name="Sci. Rep.">
        <title>A multi-omics analysis of the grapevine pathogen Lasiodiplodia theobromae reveals that temperature affects the expression of virulence- and pathogenicity-related genes.</title>
        <authorList>
            <person name="Felix C."/>
            <person name="Meneses R."/>
            <person name="Goncalves M.F.M."/>
            <person name="Tilleman L."/>
            <person name="Duarte A.S."/>
            <person name="Jorrin-Novo J.V."/>
            <person name="Van de Peer Y."/>
            <person name="Deforce D."/>
            <person name="Van Nieuwerburgh F."/>
            <person name="Esteves A.C."/>
            <person name="Alves A."/>
        </authorList>
    </citation>
    <scope>NUCLEOTIDE SEQUENCE [LARGE SCALE GENOMIC DNA]</scope>
    <source>
        <strain evidence="2 3">LA-SOL3</strain>
    </source>
</reference>
<proteinExistence type="predicted"/>
<name>A0A5N5D1T0_9PEZI</name>
<gene>
    <name evidence="2" type="ORF">DBV05_g9748</name>
</gene>
<evidence type="ECO:0000256" key="1">
    <source>
        <dbReference type="SAM" id="MobiDB-lite"/>
    </source>
</evidence>
<sequence>MDDVARISQQAATQRVGIFIRIKLMKTEKHQNQYHPLQPYTEEDSIIKRSRAWKQVLMFFVRTQLEHDWRSPEYKFTYRQFKAFVRLMEEAELVVNGGDERELEGEEEEEEEEEEESEEEKQEPRQKLTRIQKACLDFYIELLN</sequence>
<organism evidence="2 3">
    <name type="scientific">Lasiodiplodia theobromae</name>
    <dbReference type="NCBI Taxonomy" id="45133"/>
    <lineage>
        <taxon>Eukaryota</taxon>
        <taxon>Fungi</taxon>
        <taxon>Dikarya</taxon>
        <taxon>Ascomycota</taxon>
        <taxon>Pezizomycotina</taxon>
        <taxon>Dothideomycetes</taxon>
        <taxon>Dothideomycetes incertae sedis</taxon>
        <taxon>Botryosphaeriales</taxon>
        <taxon>Botryosphaeriaceae</taxon>
        <taxon>Lasiodiplodia</taxon>
    </lineage>
</organism>
<keyword evidence="3" id="KW-1185">Reference proteome</keyword>
<feature type="region of interest" description="Disordered" evidence="1">
    <location>
        <begin position="96"/>
        <end position="127"/>
    </location>
</feature>
<dbReference type="Proteomes" id="UP000325902">
    <property type="component" value="Unassembled WGS sequence"/>
</dbReference>
<dbReference type="OrthoDB" id="2608216at2759"/>
<dbReference type="EMBL" id="VCHE01000097">
    <property type="protein sequence ID" value="KAB2571620.1"/>
    <property type="molecule type" value="Genomic_DNA"/>
</dbReference>
<comment type="caution">
    <text evidence="2">The sequence shown here is derived from an EMBL/GenBank/DDBJ whole genome shotgun (WGS) entry which is preliminary data.</text>
</comment>
<evidence type="ECO:0000313" key="2">
    <source>
        <dbReference type="EMBL" id="KAB2571620.1"/>
    </source>
</evidence>
<accession>A0A5N5D1T0</accession>